<feature type="transmembrane region" description="Helical" evidence="5">
    <location>
        <begin position="42"/>
        <end position="62"/>
    </location>
</feature>
<accession>A0AAD3Y9F7</accession>
<protein>
    <recommendedName>
        <fullName evidence="6">MARVEL domain-containing protein</fullName>
    </recommendedName>
</protein>
<evidence type="ECO:0000256" key="5">
    <source>
        <dbReference type="SAM" id="Phobius"/>
    </source>
</evidence>
<keyword evidence="4 5" id="KW-0472">Membrane</keyword>
<gene>
    <name evidence="7" type="ORF">CspeluHIS016_0102200</name>
</gene>
<evidence type="ECO:0000256" key="3">
    <source>
        <dbReference type="ARBA" id="ARBA00022989"/>
    </source>
</evidence>
<dbReference type="EMBL" id="BTCM01000001">
    <property type="protein sequence ID" value="GMK53634.1"/>
    <property type="molecule type" value="Genomic_DNA"/>
</dbReference>
<feature type="transmembrane region" description="Helical" evidence="5">
    <location>
        <begin position="171"/>
        <end position="193"/>
    </location>
</feature>
<name>A0AAD3Y9F7_9TREE</name>
<keyword evidence="8" id="KW-1185">Reference proteome</keyword>
<proteinExistence type="predicted"/>
<dbReference type="AlphaFoldDB" id="A0AAD3Y9F7"/>
<organism evidence="7 8">
    <name type="scientific">Cutaneotrichosporon spelunceum</name>
    <dbReference type="NCBI Taxonomy" id="1672016"/>
    <lineage>
        <taxon>Eukaryota</taxon>
        <taxon>Fungi</taxon>
        <taxon>Dikarya</taxon>
        <taxon>Basidiomycota</taxon>
        <taxon>Agaricomycotina</taxon>
        <taxon>Tremellomycetes</taxon>
        <taxon>Trichosporonales</taxon>
        <taxon>Trichosporonaceae</taxon>
        <taxon>Cutaneotrichosporon</taxon>
    </lineage>
</organism>
<keyword evidence="3 5" id="KW-1133">Transmembrane helix</keyword>
<reference evidence="7" key="1">
    <citation type="journal article" date="2023" name="BMC Genomics">
        <title>Chromosome-level genome assemblies of Cutaneotrichosporon spp. (Trichosporonales, Basidiomycota) reveal imbalanced evolution between nucleotide sequences and chromosome synteny.</title>
        <authorList>
            <person name="Kobayashi Y."/>
            <person name="Kayamori A."/>
            <person name="Aoki K."/>
            <person name="Shiwa Y."/>
            <person name="Matsutani M."/>
            <person name="Fujita N."/>
            <person name="Sugita T."/>
            <person name="Iwasaki W."/>
            <person name="Tanaka N."/>
            <person name="Takashima M."/>
        </authorList>
    </citation>
    <scope>NUCLEOTIDE SEQUENCE</scope>
    <source>
        <strain evidence="7">HIS016</strain>
    </source>
</reference>
<keyword evidence="2 5" id="KW-0812">Transmembrane</keyword>
<evidence type="ECO:0000313" key="8">
    <source>
        <dbReference type="Proteomes" id="UP001222932"/>
    </source>
</evidence>
<dbReference type="GO" id="GO:0016020">
    <property type="term" value="C:membrane"/>
    <property type="evidence" value="ECO:0007669"/>
    <property type="project" value="UniProtKB-SubCell"/>
</dbReference>
<reference evidence="7" key="2">
    <citation type="submission" date="2023-06" db="EMBL/GenBank/DDBJ databases">
        <authorList>
            <person name="Kobayashi Y."/>
            <person name="Kayamori A."/>
            <person name="Aoki K."/>
            <person name="Shiwa Y."/>
            <person name="Fujita N."/>
            <person name="Sugita T."/>
            <person name="Iwasaki W."/>
            <person name="Tanaka N."/>
            <person name="Takashima M."/>
        </authorList>
    </citation>
    <scope>NUCLEOTIDE SEQUENCE</scope>
    <source>
        <strain evidence="7">HIS016</strain>
    </source>
</reference>
<feature type="transmembrane region" description="Helical" evidence="5">
    <location>
        <begin position="82"/>
        <end position="102"/>
    </location>
</feature>
<evidence type="ECO:0000313" key="7">
    <source>
        <dbReference type="EMBL" id="GMK53634.1"/>
    </source>
</evidence>
<evidence type="ECO:0000256" key="4">
    <source>
        <dbReference type="ARBA" id="ARBA00023136"/>
    </source>
</evidence>
<feature type="transmembrane region" description="Helical" evidence="5">
    <location>
        <begin position="134"/>
        <end position="151"/>
    </location>
</feature>
<evidence type="ECO:0000259" key="6">
    <source>
        <dbReference type="Pfam" id="PF01284"/>
    </source>
</evidence>
<comment type="subcellular location">
    <subcellularLocation>
        <location evidence="1">Membrane</location>
        <topology evidence="1">Multi-pass membrane protein</topology>
    </subcellularLocation>
</comment>
<sequence>MAPQVDWTQPYPIDSGPILVPNPTNILIADIKYYHLRRTLPIFLGVTLLFALIEGCITAFLVSRNDRDNSWQSNALCDSTKFLLFTSWWTFVFNIAYLMFNYAAMNSWFSSVLSNLIYVSLTWVLASPSVDLRWIFWLCGAAAFTQAVGSGERCGSDTTLLHCNHNLAAEAFAWIQFILFTLLLIAVGVLAFATTRRGDRLSTPASMA</sequence>
<dbReference type="Pfam" id="PF01284">
    <property type="entry name" value="MARVEL"/>
    <property type="match status" value="1"/>
</dbReference>
<comment type="caution">
    <text evidence="7">The sequence shown here is derived from an EMBL/GenBank/DDBJ whole genome shotgun (WGS) entry which is preliminary data.</text>
</comment>
<dbReference type="InterPro" id="IPR008253">
    <property type="entry name" value="Marvel"/>
</dbReference>
<evidence type="ECO:0000256" key="2">
    <source>
        <dbReference type="ARBA" id="ARBA00022692"/>
    </source>
</evidence>
<evidence type="ECO:0000256" key="1">
    <source>
        <dbReference type="ARBA" id="ARBA00004141"/>
    </source>
</evidence>
<dbReference type="Proteomes" id="UP001222932">
    <property type="component" value="Unassembled WGS sequence"/>
</dbReference>
<feature type="transmembrane region" description="Helical" evidence="5">
    <location>
        <begin position="108"/>
        <end position="127"/>
    </location>
</feature>
<feature type="domain" description="MARVEL" evidence="6">
    <location>
        <begin position="42"/>
        <end position="184"/>
    </location>
</feature>